<dbReference type="InterPro" id="IPR013783">
    <property type="entry name" value="Ig-like_fold"/>
</dbReference>
<evidence type="ECO:0000313" key="6">
    <source>
        <dbReference type="Proteomes" id="UP000663760"/>
    </source>
</evidence>
<dbReference type="SUPFAM" id="SSF50965">
    <property type="entry name" value="Galactose oxidase, central domain"/>
    <property type="match status" value="1"/>
</dbReference>
<keyword evidence="6" id="KW-1185">Reference proteome</keyword>
<evidence type="ECO:0000313" key="5">
    <source>
        <dbReference type="EMBL" id="CAA7403474.1"/>
    </source>
</evidence>
<dbReference type="OrthoDB" id="2019572at2759"/>
<dbReference type="PANTHER" id="PTHR32208:SF62">
    <property type="entry name" value="OXIDASE, PUTATIVE, EXPRESSED-RELATED"/>
    <property type="match status" value="1"/>
</dbReference>
<dbReference type="AlphaFoldDB" id="A0A7I8L2N2"/>
<dbReference type="SUPFAM" id="SSF81296">
    <property type="entry name" value="E set domains"/>
    <property type="match status" value="1"/>
</dbReference>
<dbReference type="CDD" id="cd02851">
    <property type="entry name" value="E_set_GO_C"/>
    <property type="match status" value="1"/>
</dbReference>
<dbReference type="Gene3D" id="2.60.40.10">
    <property type="entry name" value="Immunoglobulins"/>
    <property type="match status" value="1"/>
</dbReference>
<feature type="domain" description="Galactose oxidase-like Early set" evidence="4">
    <location>
        <begin position="435"/>
        <end position="541"/>
    </location>
</feature>
<gene>
    <name evidence="5" type="ORF">SI8410_10014152</name>
</gene>
<proteinExistence type="predicted"/>
<dbReference type="InterPro" id="IPR011043">
    <property type="entry name" value="Gal_Oxase/kelch_b-propeller"/>
</dbReference>
<dbReference type="InterPro" id="IPR015202">
    <property type="entry name" value="GO-like_E_set"/>
</dbReference>
<evidence type="ECO:0000259" key="3">
    <source>
        <dbReference type="Pfam" id="PF07250"/>
    </source>
</evidence>
<reference evidence="5" key="1">
    <citation type="submission" date="2020-02" db="EMBL/GenBank/DDBJ databases">
        <authorList>
            <person name="Scholz U."/>
            <person name="Mascher M."/>
            <person name="Fiebig A."/>
        </authorList>
    </citation>
    <scope>NUCLEOTIDE SEQUENCE</scope>
</reference>
<evidence type="ECO:0000256" key="2">
    <source>
        <dbReference type="SAM" id="SignalP"/>
    </source>
</evidence>
<name>A0A7I8L2N2_SPIIN</name>
<dbReference type="Proteomes" id="UP000663760">
    <property type="component" value="Chromosome 10"/>
</dbReference>
<dbReference type="EMBL" id="LR746273">
    <property type="protein sequence ID" value="CAA7403474.1"/>
    <property type="molecule type" value="Genomic_DNA"/>
</dbReference>
<feature type="chain" id="PRO_5029491957" evidence="2">
    <location>
        <begin position="26"/>
        <end position="542"/>
    </location>
</feature>
<feature type="signal peptide" evidence="2">
    <location>
        <begin position="1"/>
        <end position="25"/>
    </location>
</feature>
<keyword evidence="1 2" id="KW-0732">Signal</keyword>
<organism evidence="5 6">
    <name type="scientific">Spirodela intermedia</name>
    <name type="common">Intermediate duckweed</name>
    <dbReference type="NCBI Taxonomy" id="51605"/>
    <lineage>
        <taxon>Eukaryota</taxon>
        <taxon>Viridiplantae</taxon>
        <taxon>Streptophyta</taxon>
        <taxon>Embryophyta</taxon>
        <taxon>Tracheophyta</taxon>
        <taxon>Spermatophyta</taxon>
        <taxon>Magnoliopsida</taxon>
        <taxon>Liliopsida</taxon>
        <taxon>Araceae</taxon>
        <taxon>Lemnoideae</taxon>
        <taxon>Spirodela</taxon>
    </lineage>
</organism>
<evidence type="ECO:0000256" key="1">
    <source>
        <dbReference type="ARBA" id="ARBA00022729"/>
    </source>
</evidence>
<dbReference type="InterPro" id="IPR009880">
    <property type="entry name" value="Glyoxal_oxidase_N"/>
</dbReference>
<accession>A0A7I8L2N2</accession>
<dbReference type="Pfam" id="PF09118">
    <property type="entry name" value="GO-like_E_set"/>
    <property type="match status" value="1"/>
</dbReference>
<dbReference type="PANTHER" id="PTHR32208">
    <property type="entry name" value="SECRETED PROTEIN-RELATED"/>
    <property type="match status" value="1"/>
</dbReference>
<feature type="domain" description="Glyoxal oxidase N-terminal" evidence="3">
    <location>
        <begin position="42"/>
        <end position="426"/>
    </location>
</feature>
<evidence type="ECO:0000259" key="4">
    <source>
        <dbReference type="Pfam" id="PF09118"/>
    </source>
</evidence>
<dbReference type="InterPro" id="IPR014756">
    <property type="entry name" value="Ig_E-set"/>
</dbReference>
<protein>
    <submittedName>
        <fullName evidence="5">Uncharacterized protein</fullName>
    </submittedName>
</protein>
<dbReference type="Gene3D" id="2.130.10.80">
    <property type="entry name" value="Galactose oxidase/kelch, beta-propeller"/>
    <property type="match status" value="1"/>
</dbReference>
<dbReference type="Pfam" id="PF07250">
    <property type="entry name" value="Glyoxal_oxid_N"/>
    <property type="match status" value="1"/>
</dbReference>
<sequence length="542" mass="58004">MATLAPLSFGSYAALLLFLLGGAAAGGGRWNVLESSTGVSAMHMQLLVGDRLVFFDRTDIGPSGLPLDSGRCRDDPYDTALPHDCTAHAAEYHVASGSLRPLTLATDSWCSSGTVSAAGVLIQTGGFNDGDRTVRMLRPCADCDWEEKPAVLAARRWYATNQVLPDGRAVIVGGRAQFNYEIYPPSAGTSSLLYDLPFLRQTREKGENNLYPFVHLNVDGNLFIFANKDAILLDYRRNVILKTFPQMPGGGPRNYPSTGSSVLLPLGPSGAEAEVLVCGGAPTGSFQRAWRGVFQRALDTCGRIKITDHSPEWAMEEMPVARAMGDMILLPTGEVLILNGVERGTAGWELGRDPVLSPVTYQSDGTPGSRFRVEASATMPRVYHSSAALLRDGRVLVGGSNPHAYYNFTGVLFPTDTSLESFSPEYLSDELAAHRPVILPPHATALSYGGDFSVRFSVAAGLGKAGVRVTMLAPSFTTHSFAMNQRLLVLESSAAAADEGKAAAYEVKATAPRSANLAPPGFYMLFVVNGNVPSVGVWVHIK</sequence>
<dbReference type="InterPro" id="IPR037293">
    <property type="entry name" value="Gal_Oxidase_central_sf"/>
</dbReference>